<dbReference type="PANTHER" id="PTHR34818">
    <property type="entry name" value="PROTEIN BLI-3"/>
    <property type="match status" value="1"/>
</dbReference>
<organism evidence="2">
    <name type="scientific">Bradyrhizobium sp. LLZ17</name>
    <dbReference type="NCBI Taxonomy" id="3239388"/>
    <lineage>
        <taxon>Bacteria</taxon>
        <taxon>Pseudomonadati</taxon>
        <taxon>Pseudomonadota</taxon>
        <taxon>Alphaproteobacteria</taxon>
        <taxon>Hyphomicrobiales</taxon>
        <taxon>Nitrobacteraceae</taxon>
        <taxon>Bradyrhizobium</taxon>
    </lineage>
</organism>
<sequence length="163" mass="18029">MSKKDPVDRVWDIIQNVGVCMLTTQFGDGLRARPLEARPDRDAGVIFFVTDLHSPKEDEIEAAPDVGLVFIDSSANAYLSITGRASVMRDPDKIRAVWRKTDEVWWPGGPTDADVSLLRVEPFTAELWDGPASSAVAAFEFAKARLTGEKPNLGENRKLTIKM</sequence>
<dbReference type="AlphaFoldDB" id="A0AB39XLW0"/>
<dbReference type="InterPro" id="IPR012349">
    <property type="entry name" value="Split_barrel_FMN-bd"/>
</dbReference>
<name>A0AB39XLW0_9BRAD</name>
<dbReference type="InterPro" id="IPR038725">
    <property type="entry name" value="YdaG_split_barrel_FMN-bd"/>
</dbReference>
<dbReference type="InterPro" id="IPR052917">
    <property type="entry name" value="Stress-Dev_Protein"/>
</dbReference>
<dbReference type="SUPFAM" id="SSF50475">
    <property type="entry name" value="FMN-binding split barrel"/>
    <property type="match status" value="1"/>
</dbReference>
<reference evidence="2" key="1">
    <citation type="submission" date="2024-08" db="EMBL/GenBank/DDBJ databases">
        <authorList>
            <person name="Chaddad Z."/>
            <person name="Lamrabet M."/>
            <person name="Bouhnik O."/>
            <person name="Alami S."/>
            <person name="Wipf D."/>
            <person name="Courty P.E."/>
            <person name="Missbah El Idrissi M."/>
        </authorList>
    </citation>
    <scope>NUCLEOTIDE SEQUENCE</scope>
    <source>
        <strain evidence="2">LLZ17</strain>
    </source>
</reference>
<protein>
    <submittedName>
        <fullName evidence="2">Pyridoxamine 5'-phosphate oxidase family protein</fullName>
    </submittedName>
</protein>
<proteinExistence type="predicted"/>
<dbReference type="Pfam" id="PF16242">
    <property type="entry name" value="Pyrid_ox_like"/>
    <property type="match status" value="1"/>
</dbReference>
<evidence type="ECO:0000313" key="2">
    <source>
        <dbReference type="EMBL" id="XDV58484.1"/>
    </source>
</evidence>
<dbReference type="PANTHER" id="PTHR34818:SF1">
    <property type="entry name" value="PROTEIN BLI-3"/>
    <property type="match status" value="1"/>
</dbReference>
<feature type="domain" description="General stress protein FMN-binding split barrel" evidence="1">
    <location>
        <begin position="5"/>
        <end position="152"/>
    </location>
</feature>
<evidence type="ECO:0000259" key="1">
    <source>
        <dbReference type="Pfam" id="PF16242"/>
    </source>
</evidence>
<dbReference type="Gene3D" id="2.30.110.10">
    <property type="entry name" value="Electron Transport, Fmn-binding Protein, Chain A"/>
    <property type="match status" value="1"/>
</dbReference>
<dbReference type="EMBL" id="CP165734">
    <property type="protein sequence ID" value="XDV58484.1"/>
    <property type="molecule type" value="Genomic_DNA"/>
</dbReference>
<dbReference type="RefSeq" id="WP_369723048.1">
    <property type="nucleotide sequence ID" value="NZ_CP165734.1"/>
</dbReference>
<accession>A0AB39XLW0</accession>
<gene>
    <name evidence="2" type="ORF">AB8Z38_02865</name>
</gene>